<dbReference type="OrthoDB" id="9788328at2"/>
<dbReference type="GO" id="GO:0005886">
    <property type="term" value="C:plasma membrane"/>
    <property type="evidence" value="ECO:0007669"/>
    <property type="project" value="UniProtKB-SubCell"/>
</dbReference>
<keyword evidence="2 10" id="KW-0813">Transport</keyword>
<comment type="cofactor">
    <cofactor evidence="10">
        <name>FMN</name>
        <dbReference type="ChEBI" id="CHEBI:58210"/>
    </cofactor>
    <text evidence="10">Binds 1 FMN per subunit.</text>
</comment>
<feature type="transmembrane region" description="Helical" evidence="10">
    <location>
        <begin position="80"/>
        <end position="98"/>
    </location>
</feature>
<evidence type="ECO:0000256" key="10">
    <source>
        <dbReference type="HAMAP-Rule" id="MF_01207"/>
    </source>
</evidence>
<keyword evidence="6 10" id="KW-0249">Electron transport</keyword>
<keyword evidence="4 10" id="KW-0288">FMN</keyword>
<evidence type="ECO:0000256" key="3">
    <source>
        <dbReference type="ARBA" id="ARBA00022617"/>
    </source>
</evidence>
<feature type="transmembrane region" description="Helical" evidence="10">
    <location>
        <begin position="172"/>
        <end position="190"/>
    </location>
</feature>
<dbReference type="AlphaFoldDB" id="A0A2Y9TY23"/>
<keyword evidence="10" id="KW-0479">Metal-binding</keyword>
<evidence type="ECO:0000256" key="1">
    <source>
        <dbReference type="ARBA" id="ARBA00004141"/>
    </source>
</evidence>
<dbReference type="PANTHER" id="PTHR36964:SF1">
    <property type="entry name" value="PROTEIN-METHIONINE-SULFOXIDE REDUCTASE HEME-BINDING SUBUNIT MSRQ"/>
    <property type="match status" value="1"/>
</dbReference>
<gene>
    <name evidence="10" type="primary">msrQ</name>
    <name evidence="12" type="ORF">HYN51_07620</name>
</gene>
<evidence type="ECO:0000256" key="9">
    <source>
        <dbReference type="ARBA" id="ARBA00023136"/>
    </source>
</evidence>
<comment type="subunit">
    <text evidence="10">Heterodimer of a catalytic subunit (MsrP) and a heme-binding subunit (MsrQ).</text>
</comment>
<dbReference type="InterPro" id="IPR013130">
    <property type="entry name" value="Fe3_Rdtase_TM_dom"/>
</dbReference>
<keyword evidence="10" id="KW-0285">Flavoprotein</keyword>
<accession>A0A2Y9TY23</accession>
<evidence type="ECO:0000256" key="4">
    <source>
        <dbReference type="ARBA" id="ARBA00022643"/>
    </source>
</evidence>
<keyword evidence="9 10" id="KW-0472">Membrane</keyword>
<dbReference type="GO" id="GO:0016679">
    <property type="term" value="F:oxidoreductase activity, acting on diphenols and related substances as donors"/>
    <property type="evidence" value="ECO:0007669"/>
    <property type="project" value="TreeGrafter"/>
</dbReference>
<proteinExistence type="inferred from homology"/>
<keyword evidence="13" id="KW-1185">Reference proteome</keyword>
<evidence type="ECO:0000313" key="13">
    <source>
        <dbReference type="Proteomes" id="UP000244908"/>
    </source>
</evidence>
<evidence type="ECO:0000256" key="5">
    <source>
        <dbReference type="ARBA" id="ARBA00022692"/>
    </source>
</evidence>
<dbReference type="GO" id="GO:0009055">
    <property type="term" value="F:electron transfer activity"/>
    <property type="evidence" value="ECO:0007669"/>
    <property type="project" value="UniProtKB-UniRule"/>
</dbReference>
<comment type="caution">
    <text evidence="10">Lacks conserved residue(s) required for the propagation of feature annotation.</text>
</comment>
<name>A0A2Y9TY23_9GAMM</name>
<comment type="cofactor">
    <cofactor evidence="10">
        <name>heme b</name>
        <dbReference type="ChEBI" id="CHEBI:60344"/>
    </cofactor>
    <text evidence="10">Binds 1 heme b (iron(II)-protoporphyrin IX) group per subunit.</text>
</comment>
<feature type="domain" description="Ferric oxidoreductase" evidence="11">
    <location>
        <begin position="47"/>
        <end position="160"/>
    </location>
</feature>
<evidence type="ECO:0000256" key="6">
    <source>
        <dbReference type="ARBA" id="ARBA00022982"/>
    </source>
</evidence>
<keyword evidence="3 10" id="KW-0349">Heme</keyword>
<comment type="similarity">
    <text evidence="10">Belongs to the MsrQ family.</text>
</comment>
<keyword evidence="8 10" id="KW-0408">Iron</keyword>
<dbReference type="EMBL" id="CP029185">
    <property type="protein sequence ID" value="AWH88430.1"/>
    <property type="molecule type" value="Genomic_DNA"/>
</dbReference>
<evidence type="ECO:0000256" key="2">
    <source>
        <dbReference type="ARBA" id="ARBA00022448"/>
    </source>
</evidence>
<keyword evidence="5 10" id="KW-0812">Transmembrane</keyword>
<reference evidence="12 13" key="1">
    <citation type="journal article" date="2019" name="Int. J. Syst. Evol. Microbiol.">
        <title>Limnobaculum parvum gen. nov., sp. nov., isolated from a freshwater lake.</title>
        <authorList>
            <person name="Baek C."/>
            <person name="Shin S.K."/>
            <person name="Yi H."/>
        </authorList>
    </citation>
    <scope>NUCLEOTIDE SEQUENCE [LARGE SCALE GENOMIC DNA]</scope>
    <source>
        <strain evidence="12 13">HYN0051</strain>
    </source>
</reference>
<protein>
    <recommendedName>
        <fullName evidence="10">Protein-methionine-sulfoxide reductase heme-binding subunit MsrQ</fullName>
    </recommendedName>
    <alternativeName>
        <fullName evidence="10">Flavocytochrome MsrQ</fullName>
    </alternativeName>
</protein>
<dbReference type="PANTHER" id="PTHR36964">
    <property type="entry name" value="PROTEIN-METHIONINE-SULFOXIDE REDUCTASE HEME-BINDING SUBUNIT MSRQ"/>
    <property type="match status" value="1"/>
</dbReference>
<dbReference type="NCBIfam" id="NF003832">
    <property type="entry name" value="PRK05419.1-4"/>
    <property type="match status" value="1"/>
</dbReference>
<evidence type="ECO:0000313" key="12">
    <source>
        <dbReference type="EMBL" id="AWH88430.1"/>
    </source>
</evidence>
<dbReference type="GO" id="GO:0030091">
    <property type="term" value="P:protein repair"/>
    <property type="evidence" value="ECO:0007669"/>
    <property type="project" value="UniProtKB-UniRule"/>
</dbReference>
<feature type="transmembrane region" description="Helical" evidence="10">
    <location>
        <begin position="118"/>
        <end position="136"/>
    </location>
</feature>
<dbReference type="HAMAP" id="MF_01207">
    <property type="entry name" value="MsrQ"/>
    <property type="match status" value="1"/>
</dbReference>
<dbReference type="Pfam" id="PF01794">
    <property type="entry name" value="Ferric_reduct"/>
    <property type="match status" value="1"/>
</dbReference>
<sequence length="204" mass="23705">MKMTTENIKWFKLILHLLAFIPLLWLILSINQGWLSADAAKDIQHYTGRMALKLLLATLLVTPLARMLHQPILIRCRRLLGLWCFAWATLHLICYSVLELGLDISLLLQELIKRNYLILGIISWLILLIMTLTSTQNFQRKLGSNWQTIHNFIYVIAILAPIHALLSTKVLSLELTIYAATSLLLLASRYKKLKKWWEKYKRGK</sequence>
<organism evidence="12 13">
    <name type="scientific">Limnobaculum parvum</name>
    <dbReference type="NCBI Taxonomy" id="2172103"/>
    <lineage>
        <taxon>Bacteria</taxon>
        <taxon>Pseudomonadati</taxon>
        <taxon>Pseudomonadota</taxon>
        <taxon>Gammaproteobacteria</taxon>
        <taxon>Enterobacterales</taxon>
        <taxon>Budviciaceae</taxon>
        <taxon>Limnobaculum</taxon>
    </lineage>
</organism>
<dbReference type="InterPro" id="IPR022837">
    <property type="entry name" value="MsrQ-like"/>
</dbReference>
<dbReference type="GO" id="GO:0046872">
    <property type="term" value="F:metal ion binding"/>
    <property type="evidence" value="ECO:0007669"/>
    <property type="project" value="UniProtKB-KW"/>
</dbReference>
<keyword evidence="7 10" id="KW-1133">Transmembrane helix</keyword>
<evidence type="ECO:0000256" key="7">
    <source>
        <dbReference type="ARBA" id="ARBA00022989"/>
    </source>
</evidence>
<comment type="function">
    <text evidence="10">Part of the MsrPQ system that repairs oxidized periplasmic proteins containing methionine sulfoxide residues (Met-O), using respiratory chain electrons. Thus protects these proteins from oxidative-stress damage caused by reactive species of oxygen and chlorine generated by the host defense mechanisms. MsrPQ is essential for the maintenance of envelope integrity under bleach stress, rescuing a wide series of structurally unrelated periplasmic proteins from methionine oxidation. MsrQ provides electrons for reduction to the reductase catalytic subunit MsrP, using the quinone pool of the respiratory chain.</text>
</comment>
<keyword evidence="10" id="KW-1003">Cell membrane</keyword>
<feature type="transmembrane region" description="Helical" evidence="10">
    <location>
        <begin position="49"/>
        <end position="68"/>
    </location>
</feature>
<evidence type="ECO:0000259" key="11">
    <source>
        <dbReference type="Pfam" id="PF01794"/>
    </source>
</evidence>
<dbReference type="GO" id="GO:0010181">
    <property type="term" value="F:FMN binding"/>
    <property type="evidence" value="ECO:0007669"/>
    <property type="project" value="UniProtKB-UniRule"/>
</dbReference>
<evidence type="ECO:0000256" key="8">
    <source>
        <dbReference type="ARBA" id="ARBA00023004"/>
    </source>
</evidence>
<dbReference type="KEGG" id="lpv:HYN51_07620"/>
<dbReference type="Proteomes" id="UP000244908">
    <property type="component" value="Chromosome"/>
</dbReference>
<dbReference type="GO" id="GO:0020037">
    <property type="term" value="F:heme binding"/>
    <property type="evidence" value="ECO:0007669"/>
    <property type="project" value="UniProtKB-UniRule"/>
</dbReference>
<feature type="transmembrane region" description="Helical" evidence="10">
    <location>
        <begin position="148"/>
        <end position="166"/>
    </location>
</feature>
<comment type="subcellular location">
    <subcellularLocation>
        <location evidence="10">Cell membrane</location>
        <topology evidence="10">Multi-pass membrane protein</topology>
    </subcellularLocation>
    <subcellularLocation>
        <location evidence="1">Membrane</location>
        <topology evidence="1">Multi-pass membrane protein</topology>
    </subcellularLocation>
</comment>